<dbReference type="GeneID" id="58091347"/>
<organism evidence="2 3">
    <name type="scientific">Staphylococcus lugdunensis</name>
    <dbReference type="NCBI Taxonomy" id="28035"/>
    <lineage>
        <taxon>Bacteria</taxon>
        <taxon>Bacillati</taxon>
        <taxon>Bacillota</taxon>
        <taxon>Bacilli</taxon>
        <taxon>Bacillales</taxon>
        <taxon>Staphylococcaceae</taxon>
        <taxon>Staphylococcus</taxon>
    </lineage>
</organism>
<feature type="transmembrane region" description="Helical" evidence="1">
    <location>
        <begin position="6"/>
        <end position="25"/>
    </location>
</feature>
<evidence type="ECO:0000313" key="3">
    <source>
        <dbReference type="Proteomes" id="UP000293637"/>
    </source>
</evidence>
<name>A0A4Q9WE24_STALU</name>
<keyword evidence="1" id="KW-0812">Transmembrane</keyword>
<keyword evidence="1" id="KW-1133">Transmembrane helix</keyword>
<dbReference type="AlphaFoldDB" id="A0A4Q9WE24"/>
<gene>
    <name evidence="2" type="ORF">EQ812_01005</name>
</gene>
<keyword evidence="1" id="KW-0472">Membrane</keyword>
<sequence>MSSNFVVVIITVLMIVCIDAIFYYVSKIKHAPKKILITMVAFFVSIFLVFLFIIAILEIGAMVDTGQLFL</sequence>
<feature type="transmembrane region" description="Helical" evidence="1">
    <location>
        <begin position="37"/>
        <end position="63"/>
    </location>
</feature>
<evidence type="ECO:0000313" key="2">
    <source>
        <dbReference type="EMBL" id="TBW73413.1"/>
    </source>
</evidence>
<dbReference type="Proteomes" id="UP000293637">
    <property type="component" value="Unassembled WGS sequence"/>
</dbReference>
<comment type="caution">
    <text evidence="2">The sequence shown here is derived from an EMBL/GenBank/DDBJ whole genome shotgun (WGS) entry which is preliminary data.</text>
</comment>
<accession>A0A4Q9WE24</accession>
<dbReference type="EMBL" id="SCHB01000001">
    <property type="protein sequence ID" value="TBW73413.1"/>
    <property type="molecule type" value="Genomic_DNA"/>
</dbReference>
<dbReference type="RefSeq" id="WP_002492844.1">
    <property type="nucleotide sequence ID" value="NZ_AP021848.1"/>
</dbReference>
<proteinExistence type="predicted"/>
<protein>
    <submittedName>
        <fullName evidence="2">Uncharacterized protein</fullName>
    </submittedName>
</protein>
<evidence type="ECO:0000256" key="1">
    <source>
        <dbReference type="SAM" id="Phobius"/>
    </source>
</evidence>
<reference evidence="2 3" key="1">
    <citation type="journal article" date="2019" name="Sci. Transl. Med.">
        <title>Quorum sensing between bacterial species on the skin protects against epidermal injury in atopic dermatitis.</title>
        <authorList>
            <person name="Williams M.R."/>
        </authorList>
    </citation>
    <scope>NUCLEOTIDE SEQUENCE [LARGE SCALE GENOMIC DNA]</scope>
    <source>
        <strain evidence="2 3">E7</strain>
    </source>
</reference>